<accession>A0A848J2G5</accession>
<organism evidence="4 5">
    <name type="scientific">Marinigracilibium pacificum</name>
    <dbReference type="NCBI Taxonomy" id="2729599"/>
    <lineage>
        <taxon>Bacteria</taxon>
        <taxon>Pseudomonadati</taxon>
        <taxon>Bacteroidota</taxon>
        <taxon>Cytophagia</taxon>
        <taxon>Cytophagales</taxon>
        <taxon>Flammeovirgaceae</taxon>
        <taxon>Marinigracilibium</taxon>
    </lineage>
</organism>
<name>A0A848J2G5_9BACT</name>
<dbReference type="InterPro" id="IPR026444">
    <property type="entry name" value="Secre_tail"/>
</dbReference>
<evidence type="ECO:0000313" key="4">
    <source>
        <dbReference type="EMBL" id="NMM48674.1"/>
    </source>
</evidence>
<keyword evidence="5" id="KW-1185">Reference proteome</keyword>
<dbReference type="CDD" id="cd02258">
    <property type="entry name" value="Peptidase_C25_N"/>
    <property type="match status" value="1"/>
</dbReference>
<dbReference type="Pfam" id="PF18962">
    <property type="entry name" value="Por_Secre_tail"/>
    <property type="match status" value="1"/>
</dbReference>
<evidence type="ECO:0000259" key="3">
    <source>
        <dbReference type="Pfam" id="PF18962"/>
    </source>
</evidence>
<feature type="domain" description="Secretion system C-terminal sorting" evidence="3">
    <location>
        <begin position="1018"/>
        <end position="1091"/>
    </location>
</feature>
<dbReference type="GO" id="GO:0008234">
    <property type="term" value="F:cysteine-type peptidase activity"/>
    <property type="evidence" value="ECO:0007669"/>
    <property type="project" value="InterPro"/>
</dbReference>
<proteinExistence type="predicted"/>
<dbReference type="Pfam" id="PF01364">
    <property type="entry name" value="Peptidase_C25"/>
    <property type="match status" value="1"/>
</dbReference>
<dbReference type="SUPFAM" id="SSF52129">
    <property type="entry name" value="Caspase-like"/>
    <property type="match status" value="1"/>
</dbReference>
<dbReference type="NCBIfam" id="TIGR04183">
    <property type="entry name" value="Por_Secre_tail"/>
    <property type="match status" value="1"/>
</dbReference>
<evidence type="ECO:0000256" key="1">
    <source>
        <dbReference type="ARBA" id="ARBA00022729"/>
    </source>
</evidence>
<sequence length="1112" mass="123889">MRLRLVLYYFFIFIFFPFLLEAQNELPVSLYSGNVYKVYIPETGIYKIDKQYLNSSGISTDELKPENIKIIALPGGSLPQKIDDANNLPQEIPTKIINGGLTFEDNTQILFYAEGIQNLTYSQITNRINNNKSAYADSAFIYISISNISAVEIAQSTSESILTNKGEWINARSIENDEAKILLSGKNWYFSPLSNINGSKSIELSTINTSSEFSDHLLIDAISSVTGPSSLDISANGSLLENISPPQISSSTYAPKGIYLTRDYDLDNLSNDNISISFSFTGQGNFYVDRAIYYSLNSGNHTKANTISYVSSSGYIEVNENALIWDVTNWNNAIELIPNCTNGCKIDVKKGQKIIVFDPSIAQKPSFIAEKTTIPSLNSSSLDYIIISDPDLINESRNLADYRSQTNNFNVGIITPTDIYKVYGLGRKDVTAIRNFILHSYSSGGQQLKYLLLAGNASYDFRGIQRPGTDIVPAYQSNNSSDPVYSYVSDDYYGFLEEGEGEWLEQFNEGHDMEISVGRIPTDDPEVFNTYINKIKHYESTSLLDTSSWQNQVVMVADDGDFNAHIADINDLSLLLQQGESSFDVKKLALDDYPQQSLPSGQRSPEFKQELINTINKGALMVNYTGHGRKQGLGHEDFFNDESIEALTNLDKLTIFVTATCEYGGFDYPPVTPGAEKMLFNPNGGAIIMLTTTRPVSISDNYKVNEALIESLRKKEIRNMTVGQWFTTIKNNNQTNRGSRGFILMGDPAVKPAIPTNEIIIDEIKNLSTNSDTLSALSKIRISGSIIDSQTNDVDDSFNGLININIFDQPVSRTTLGDESSPYTYQATNNYLFKGKAIAENGQFSFEFTVSKNINYQFGKGKASFYSISEIGTTASGFNTDLKISGSNPAPANDNTSPDVTAYINNPEFINGQTVSNNSLFIAEVFDENGINLSNRSLDFGPHIILDDTIYFDLVEYFTTIADDEKSGLISLPLKNLNSGDHKLKLRIRDNFNNLSTTELEFTVNNDNGVTIQKAWNYPNPVKEETTFVIEHNRAGETLDITLEIYSIHGDIILSHNETINNASNKIELSTLQIPYNTENLRNGIYVYRILVRSTKDGAKNEIYNRMILQSY</sequence>
<dbReference type="RefSeq" id="WP_169680829.1">
    <property type="nucleotide sequence ID" value="NZ_JABBNU010000005.1"/>
</dbReference>
<reference evidence="4 5" key="1">
    <citation type="submission" date="2020-04" db="EMBL/GenBank/DDBJ databases">
        <title>Flammeovirgaceae bacterium KN852 isolated from deep sea.</title>
        <authorList>
            <person name="Zhang D.-C."/>
        </authorList>
    </citation>
    <scope>NUCLEOTIDE SEQUENCE [LARGE SCALE GENOMIC DNA]</scope>
    <source>
        <strain evidence="4 5">KN852</strain>
    </source>
</reference>
<dbReference type="Gene3D" id="3.40.50.10390">
    <property type="entry name" value="Gingipain r, domain 1"/>
    <property type="match status" value="1"/>
</dbReference>
<dbReference type="GO" id="GO:0006508">
    <property type="term" value="P:proteolysis"/>
    <property type="evidence" value="ECO:0007669"/>
    <property type="project" value="InterPro"/>
</dbReference>
<evidence type="ECO:0000313" key="5">
    <source>
        <dbReference type="Proteomes" id="UP000559010"/>
    </source>
</evidence>
<dbReference type="Gene3D" id="3.40.50.1460">
    <property type="match status" value="1"/>
</dbReference>
<keyword evidence="1" id="KW-0732">Signal</keyword>
<dbReference type="InterPro" id="IPR001769">
    <property type="entry name" value="Gingipain"/>
</dbReference>
<evidence type="ECO:0000259" key="2">
    <source>
        <dbReference type="Pfam" id="PF01364"/>
    </source>
</evidence>
<protein>
    <submittedName>
        <fullName evidence="4">Type IX secretion system sortase PorU</fullName>
    </submittedName>
</protein>
<dbReference type="NCBIfam" id="NF033707">
    <property type="entry name" value="T9SS_sortase"/>
    <property type="match status" value="1"/>
</dbReference>
<gene>
    <name evidence="4" type="primary">porU</name>
    <name evidence="4" type="ORF">HH304_09705</name>
</gene>
<dbReference type="EMBL" id="JABBNU010000005">
    <property type="protein sequence ID" value="NMM48674.1"/>
    <property type="molecule type" value="Genomic_DNA"/>
</dbReference>
<dbReference type="InterPro" id="IPR029031">
    <property type="entry name" value="Gingipain_N_sf"/>
</dbReference>
<feature type="domain" description="Gingipain" evidence="2">
    <location>
        <begin position="384"/>
        <end position="751"/>
    </location>
</feature>
<dbReference type="Proteomes" id="UP000559010">
    <property type="component" value="Unassembled WGS sequence"/>
</dbReference>
<dbReference type="AlphaFoldDB" id="A0A848J2G5"/>
<dbReference type="InterPro" id="IPR029030">
    <property type="entry name" value="Caspase-like_dom_sf"/>
</dbReference>
<comment type="caution">
    <text evidence="4">The sequence shown here is derived from an EMBL/GenBank/DDBJ whole genome shotgun (WGS) entry which is preliminary data.</text>
</comment>